<keyword evidence="3" id="KW-0597">Phosphoprotein</keyword>
<keyword evidence="6 11" id="KW-0418">Kinase</keyword>
<dbReference type="GO" id="GO:0030295">
    <property type="term" value="F:protein kinase activator activity"/>
    <property type="evidence" value="ECO:0007669"/>
    <property type="project" value="TreeGrafter"/>
</dbReference>
<dbReference type="PANTHER" id="PTHR42878:SF7">
    <property type="entry name" value="SENSOR HISTIDINE KINASE GLRK"/>
    <property type="match status" value="1"/>
</dbReference>
<dbReference type="RefSeq" id="WP_307633490.1">
    <property type="nucleotide sequence ID" value="NZ_JAPHEH010000001.1"/>
</dbReference>
<dbReference type="Proteomes" id="UP001154240">
    <property type="component" value="Unassembled WGS sequence"/>
</dbReference>
<dbReference type="CDD" id="cd00082">
    <property type="entry name" value="HisKA"/>
    <property type="match status" value="1"/>
</dbReference>
<dbReference type="InterPro" id="IPR050351">
    <property type="entry name" value="BphY/WalK/GraS-like"/>
</dbReference>
<reference evidence="11" key="2">
    <citation type="submission" date="2022-10" db="EMBL/GenBank/DDBJ databases">
        <authorList>
            <person name="Aronson H.S."/>
        </authorList>
    </citation>
    <scope>NUCLEOTIDE SEQUENCE</scope>
    <source>
        <strain evidence="11">RS19-109</strain>
    </source>
</reference>
<dbReference type="AlphaFoldDB" id="A0A9X4MKJ9"/>
<dbReference type="SMART" id="SM00387">
    <property type="entry name" value="HATPase_c"/>
    <property type="match status" value="1"/>
</dbReference>
<feature type="transmembrane region" description="Helical" evidence="9">
    <location>
        <begin position="79"/>
        <end position="105"/>
    </location>
</feature>
<feature type="transmembrane region" description="Helical" evidence="9">
    <location>
        <begin position="6"/>
        <end position="29"/>
    </location>
</feature>
<dbReference type="PRINTS" id="PR00344">
    <property type="entry name" value="BCTRLSENSOR"/>
</dbReference>
<dbReference type="SUPFAM" id="SSF47384">
    <property type="entry name" value="Homodimeric domain of signal transducing histidine kinase"/>
    <property type="match status" value="1"/>
</dbReference>
<evidence type="ECO:0000256" key="1">
    <source>
        <dbReference type="ARBA" id="ARBA00000085"/>
    </source>
</evidence>
<keyword evidence="8" id="KW-0902">Two-component regulatory system</keyword>
<dbReference type="InterPro" id="IPR036890">
    <property type="entry name" value="HATPase_C_sf"/>
</dbReference>
<dbReference type="PROSITE" id="PS50109">
    <property type="entry name" value="HIS_KIN"/>
    <property type="match status" value="1"/>
</dbReference>
<organism evidence="11 12">
    <name type="scientific">Thiovibrio frasassiensis</name>
    <dbReference type="NCBI Taxonomy" id="2984131"/>
    <lineage>
        <taxon>Bacteria</taxon>
        <taxon>Pseudomonadati</taxon>
        <taxon>Thermodesulfobacteriota</taxon>
        <taxon>Desulfobulbia</taxon>
        <taxon>Desulfobulbales</taxon>
        <taxon>Thiovibrionaceae</taxon>
        <taxon>Thiovibrio</taxon>
    </lineage>
</organism>
<dbReference type="SUPFAM" id="SSF55874">
    <property type="entry name" value="ATPase domain of HSP90 chaperone/DNA topoisomerase II/histidine kinase"/>
    <property type="match status" value="1"/>
</dbReference>
<evidence type="ECO:0000256" key="6">
    <source>
        <dbReference type="ARBA" id="ARBA00022777"/>
    </source>
</evidence>
<comment type="caution">
    <text evidence="11">The sequence shown here is derived from an EMBL/GenBank/DDBJ whole genome shotgun (WGS) entry which is preliminary data.</text>
</comment>
<dbReference type="EC" id="2.7.13.3" evidence="2"/>
<name>A0A9X4MKJ9_9BACT</name>
<dbReference type="EMBL" id="JAPHEH010000001">
    <property type="protein sequence ID" value="MDG4476524.1"/>
    <property type="molecule type" value="Genomic_DNA"/>
</dbReference>
<evidence type="ECO:0000259" key="10">
    <source>
        <dbReference type="PROSITE" id="PS50109"/>
    </source>
</evidence>
<evidence type="ECO:0000256" key="4">
    <source>
        <dbReference type="ARBA" id="ARBA00022679"/>
    </source>
</evidence>
<keyword evidence="12" id="KW-1185">Reference proteome</keyword>
<evidence type="ECO:0000256" key="7">
    <source>
        <dbReference type="ARBA" id="ARBA00022840"/>
    </source>
</evidence>
<dbReference type="Pfam" id="PF02518">
    <property type="entry name" value="HATPase_c"/>
    <property type="match status" value="1"/>
</dbReference>
<evidence type="ECO:0000256" key="3">
    <source>
        <dbReference type="ARBA" id="ARBA00022553"/>
    </source>
</evidence>
<evidence type="ECO:0000256" key="5">
    <source>
        <dbReference type="ARBA" id="ARBA00022741"/>
    </source>
</evidence>
<keyword evidence="4" id="KW-0808">Transferase</keyword>
<gene>
    <name evidence="11" type="ORF">OLX77_10205</name>
</gene>
<dbReference type="InterPro" id="IPR003594">
    <property type="entry name" value="HATPase_dom"/>
</dbReference>
<dbReference type="GO" id="GO:0005524">
    <property type="term" value="F:ATP binding"/>
    <property type="evidence" value="ECO:0007669"/>
    <property type="project" value="UniProtKB-KW"/>
</dbReference>
<dbReference type="GO" id="GO:0000156">
    <property type="term" value="F:phosphorelay response regulator activity"/>
    <property type="evidence" value="ECO:0007669"/>
    <property type="project" value="TreeGrafter"/>
</dbReference>
<dbReference type="Gene3D" id="1.10.287.130">
    <property type="match status" value="1"/>
</dbReference>
<dbReference type="InterPro" id="IPR036097">
    <property type="entry name" value="HisK_dim/P_sf"/>
</dbReference>
<evidence type="ECO:0000256" key="2">
    <source>
        <dbReference type="ARBA" id="ARBA00012438"/>
    </source>
</evidence>
<feature type="transmembrane region" description="Helical" evidence="9">
    <location>
        <begin position="41"/>
        <end position="59"/>
    </location>
</feature>
<accession>A0A9X4MKJ9</accession>
<keyword evidence="5" id="KW-0547">Nucleotide-binding</keyword>
<keyword evidence="9" id="KW-1133">Transmembrane helix</keyword>
<proteinExistence type="predicted"/>
<dbReference type="PANTHER" id="PTHR42878">
    <property type="entry name" value="TWO-COMPONENT HISTIDINE KINASE"/>
    <property type="match status" value="1"/>
</dbReference>
<keyword evidence="9" id="KW-0812">Transmembrane</keyword>
<keyword evidence="7" id="KW-0067">ATP-binding</keyword>
<reference evidence="11" key="1">
    <citation type="journal article" date="2022" name="bioRxiv">
        <title>Thiovibrio frasassiensisgen. nov., sp. nov., an autotrophic, elemental sulfur disproportionating bacterium isolated from sulfidic karst sediment, and proposal of Thiovibrionaceae fam. nov.</title>
        <authorList>
            <person name="Aronson H."/>
            <person name="Thomas C."/>
            <person name="Bhattacharyya M."/>
            <person name="Eckstein S."/>
            <person name="Jensen S."/>
            <person name="Barco R."/>
            <person name="Macalady J."/>
            <person name="Amend J."/>
        </authorList>
    </citation>
    <scope>NUCLEOTIDE SEQUENCE</scope>
    <source>
        <strain evidence="11">RS19-109</strain>
    </source>
</reference>
<comment type="catalytic activity">
    <reaction evidence="1">
        <text>ATP + protein L-histidine = ADP + protein N-phospho-L-histidine.</text>
        <dbReference type="EC" id="2.7.13.3"/>
    </reaction>
</comment>
<dbReference type="InterPro" id="IPR005467">
    <property type="entry name" value="His_kinase_dom"/>
</dbReference>
<evidence type="ECO:0000256" key="8">
    <source>
        <dbReference type="ARBA" id="ARBA00023012"/>
    </source>
</evidence>
<evidence type="ECO:0000313" key="11">
    <source>
        <dbReference type="EMBL" id="MDG4476524.1"/>
    </source>
</evidence>
<dbReference type="GO" id="GO:0007234">
    <property type="term" value="P:osmosensory signaling via phosphorelay pathway"/>
    <property type="evidence" value="ECO:0007669"/>
    <property type="project" value="TreeGrafter"/>
</dbReference>
<dbReference type="InterPro" id="IPR003661">
    <property type="entry name" value="HisK_dim/P_dom"/>
</dbReference>
<protein>
    <recommendedName>
        <fullName evidence="2">histidine kinase</fullName>
        <ecNumber evidence="2">2.7.13.3</ecNumber>
    </recommendedName>
</protein>
<evidence type="ECO:0000256" key="9">
    <source>
        <dbReference type="SAM" id="Phobius"/>
    </source>
</evidence>
<evidence type="ECO:0000313" key="12">
    <source>
        <dbReference type="Proteomes" id="UP001154240"/>
    </source>
</evidence>
<dbReference type="InterPro" id="IPR004358">
    <property type="entry name" value="Sig_transdc_His_kin-like_C"/>
</dbReference>
<dbReference type="GO" id="GO:0000155">
    <property type="term" value="F:phosphorelay sensor kinase activity"/>
    <property type="evidence" value="ECO:0007669"/>
    <property type="project" value="InterPro"/>
</dbReference>
<keyword evidence="9" id="KW-0472">Membrane</keyword>
<sequence>MITISMLPVWLLDFGGALALIVLSGLCLHHALAMARADRESPLAIFLLWFCGALFALALSRSSGHILKHLLTFFGKKDLWLLLAPYSGSINSMAFIVIASVTLFFNRIETITERMVRDREKIEKNSQELFRLNKEIEAVIAERTRTGMALRIAHEVRNPATIIGGMVRRLLNSYPPEEEGRLKLIHILDQARKLENLVSKFESVRPEAKKIFAPLDLNPIVAEAVESLQKDARAKDITLVSELSQAPLFFHGNSSLIKIALAHLLRNAVNACSKKSRIRITTEMTPAGSQVRIADNGPGISPEMLEIIFDPYQHINRQSSGLGLPYVKQIINEHMGTVTITSELGKGTTILIVLPTHLGELTGVAGGTYSI</sequence>
<dbReference type="Gene3D" id="3.30.565.10">
    <property type="entry name" value="Histidine kinase-like ATPase, C-terminal domain"/>
    <property type="match status" value="1"/>
</dbReference>
<feature type="domain" description="Histidine kinase" evidence="10">
    <location>
        <begin position="151"/>
        <end position="358"/>
    </location>
</feature>